<proteinExistence type="predicted"/>
<dbReference type="Gene3D" id="3.10.450.60">
    <property type="match status" value="1"/>
</dbReference>
<dbReference type="InterPro" id="IPR013819">
    <property type="entry name" value="LipOase_C"/>
</dbReference>
<accession>A0A5M8PLJ1</accession>
<dbReference type="PANTHER" id="PTHR11771">
    <property type="entry name" value="LIPOXYGENASE"/>
    <property type="match status" value="1"/>
</dbReference>
<dbReference type="GO" id="GO:0046872">
    <property type="term" value="F:metal ion binding"/>
    <property type="evidence" value="ECO:0007669"/>
    <property type="project" value="UniProtKB-KW"/>
</dbReference>
<keyword evidence="3" id="KW-0223">Dioxygenase</keyword>
<dbReference type="PROSITE" id="PS51393">
    <property type="entry name" value="LIPOXYGENASE_3"/>
    <property type="match status" value="1"/>
</dbReference>
<protein>
    <recommendedName>
        <fullName evidence="1">Manganese lipoxygenase</fullName>
    </recommendedName>
</protein>
<dbReference type="AlphaFoldDB" id="A0A5M8PLJ1"/>
<dbReference type="GO" id="GO:0043651">
    <property type="term" value="P:linoleic acid metabolic process"/>
    <property type="evidence" value="ECO:0007669"/>
    <property type="project" value="UniProtKB-ARBA"/>
</dbReference>
<keyword evidence="2" id="KW-0479">Metal-binding</keyword>
<evidence type="ECO:0000259" key="5">
    <source>
        <dbReference type="PROSITE" id="PS51393"/>
    </source>
</evidence>
<comment type="caution">
    <text evidence="6">The sequence shown here is derived from an EMBL/GenBank/DDBJ whole genome shotgun (WGS) entry which is preliminary data.</text>
</comment>
<dbReference type="Pfam" id="PF00305">
    <property type="entry name" value="Lipoxygenase"/>
    <property type="match status" value="1"/>
</dbReference>
<feature type="domain" description="Lipoxygenase" evidence="5">
    <location>
        <begin position="92"/>
        <end position="470"/>
    </location>
</feature>
<evidence type="ECO:0000313" key="7">
    <source>
        <dbReference type="Proteomes" id="UP000324767"/>
    </source>
</evidence>
<dbReference type="GO" id="GO:0050584">
    <property type="term" value="F:linoleate 11-lipoxygenase activity"/>
    <property type="evidence" value="ECO:0007669"/>
    <property type="project" value="UniProtKB-ARBA"/>
</dbReference>
<dbReference type="InterPro" id="IPR036226">
    <property type="entry name" value="LipOase_C_sf"/>
</dbReference>
<evidence type="ECO:0000256" key="3">
    <source>
        <dbReference type="ARBA" id="ARBA00022964"/>
    </source>
</evidence>
<organism evidence="6 7">
    <name type="scientific">Lasallia pustulata</name>
    <dbReference type="NCBI Taxonomy" id="136370"/>
    <lineage>
        <taxon>Eukaryota</taxon>
        <taxon>Fungi</taxon>
        <taxon>Dikarya</taxon>
        <taxon>Ascomycota</taxon>
        <taxon>Pezizomycotina</taxon>
        <taxon>Lecanoromycetes</taxon>
        <taxon>OSLEUM clade</taxon>
        <taxon>Umbilicariomycetidae</taxon>
        <taxon>Umbilicariales</taxon>
        <taxon>Umbilicariaceae</taxon>
        <taxon>Lasallia</taxon>
    </lineage>
</organism>
<dbReference type="OrthoDB" id="407298at2759"/>
<dbReference type="Gene3D" id="1.20.245.10">
    <property type="entry name" value="Lipoxygenase-1, Domain 5"/>
    <property type="match status" value="1"/>
</dbReference>
<evidence type="ECO:0000256" key="1">
    <source>
        <dbReference type="ARBA" id="ARBA00021175"/>
    </source>
</evidence>
<dbReference type="GO" id="GO:0034440">
    <property type="term" value="P:lipid oxidation"/>
    <property type="evidence" value="ECO:0007669"/>
    <property type="project" value="InterPro"/>
</dbReference>
<dbReference type="InterPro" id="IPR000907">
    <property type="entry name" value="LipOase"/>
</dbReference>
<evidence type="ECO:0000256" key="4">
    <source>
        <dbReference type="ARBA" id="ARBA00023002"/>
    </source>
</evidence>
<dbReference type="EMBL" id="VXIT01000010">
    <property type="protein sequence ID" value="KAA6409616.1"/>
    <property type="molecule type" value="Genomic_DNA"/>
</dbReference>
<sequence length="471" mass="52975">MVQQHVDSWLQDAAWVNRAVDGDASAAAAAIKERGGLENFKDYQIIYESQWKTSIPSDYRRIPIVGRYQDFSRSWAVVYVDHGYQAAYPTMEGKYSAACSAYFFLHPTSGDFLPLAVKTGVGSNLVYTPLDTEEDWFLAKAMFNMNDLFHGQIFHLANSHAVNEVVHLAALRTLSSVHPVLGLLDRLIHHAYAIRPMSEKVLFNPRGFFDQSFAITNHGVRTFATDYYSTVAGLFQSNYFHTDLIARRLINCTYGPPLSSSPFFEDASILHTSIHSFMVAFLDTYYTRDDLLAQDHELQSWIQEATAEALVLDFPPFPLTRKETLVGILAQFAFLAGVSHHVLNSGEPATTSEALPLHPSAMYAPPPVKKGVKVLMSYLPPIDEAVKHIALLARFNRHQVEHRNETLLYMFSSDSFLSKCGGKIGMATFLFEKEMRAFSDMVRQRGFDSEGLSQACLLCGRRLTQNVFRIS</sequence>
<gene>
    <name evidence="6" type="ORF">FRX48_06228</name>
</gene>
<evidence type="ECO:0000256" key="2">
    <source>
        <dbReference type="ARBA" id="ARBA00022723"/>
    </source>
</evidence>
<keyword evidence="4" id="KW-0560">Oxidoreductase</keyword>
<name>A0A5M8PLJ1_9LECA</name>
<dbReference type="SUPFAM" id="SSF48484">
    <property type="entry name" value="Lipoxigenase"/>
    <property type="match status" value="1"/>
</dbReference>
<evidence type="ECO:0000313" key="6">
    <source>
        <dbReference type="EMBL" id="KAA6409616.1"/>
    </source>
</evidence>
<reference evidence="6 7" key="1">
    <citation type="submission" date="2019-09" db="EMBL/GenBank/DDBJ databases">
        <title>The hologenome of the rock-dwelling lichen Lasallia pustulata.</title>
        <authorList>
            <person name="Greshake Tzovaras B."/>
            <person name="Segers F."/>
            <person name="Bicker A."/>
            <person name="Dal Grande F."/>
            <person name="Otte J."/>
            <person name="Hankeln T."/>
            <person name="Schmitt I."/>
            <person name="Ebersberger I."/>
        </authorList>
    </citation>
    <scope>NUCLEOTIDE SEQUENCE [LARGE SCALE GENOMIC DNA]</scope>
    <source>
        <strain evidence="6">A1-1</strain>
    </source>
</reference>
<dbReference type="Proteomes" id="UP000324767">
    <property type="component" value="Unassembled WGS sequence"/>
</dbReference>